<organism evidence="7">
    <name type="scientific">bioreactor metagenome</name>
    <dbReference type="NCBI Taxonomy" id="1076179"/>
    <lineage>
        <taxon>unclassified sequences</taxon>
        <taxon>metagenomes</taxon>
        <taxon>ecological metagenomes</taxon>
    </lineage>
</organism>
<dbReference type="SUPFAM" id="SSF142823">
    <property type="entry name" value="ComB-like"/>
    <property type="match status" value="1"/>
</dbReference>
<protein>
    <recommendedName>
        <fullName evidence="3">2-phosphosulfolactate phosphatase</fullName>
        <ecNumber evidence="3">3.1.3.71</ecNumber>
    </recommendedName>
</protein>
<dbReference type="GO" id="GO:0050545">
    <property type="term" value="F:sulfopyruvate decarboxylase activity"/>
    <property type="evidence" value="ECO:0007669"/>
    <property type="project" value="TreeGrafter"/>
</dbReference>
<comment type="catalytic activity">
    <reaction evidence="6">
        <text>(2R)-O-phospho-3-sulfolactate + H2O = (2R)-3-sulfolactate + phosphate</text>
        <dbReference type="Rhea" id="RHEA:23416"/>
        <dbReference type="ChEBI" id="CHEBI:15377"/>
        <dbReference type="ChEBI" id="CHEBI:15597"/>
        <dbReference type="ChEBI" id="CHEBI:43474"/>
        <dbReference type="ChEBI" id="CHEBI:58738"/>
        <dbReference type="EC" id="3.1.3.71"/>
    </reaction>
</comment>
<dbReference type="PANTHER" id="PTHR37311:SF1">
    <property type="entry name" value="2-PHOSPHOSULFOLACTATE PHOSPHATASE-RELATED"/>
    <property type="match status" value="1"/>
</dbReference>
<dbReference type="InterPro" id="IPR036702">
    <property type="entry name" value="ComB-like_sf"/>
</dbReference>
<dbReference type="EMBL" id="VSSQ01000203">
    <property type="protein sequence ID" value="MPL85304.1"/>
    <property type="molecule type" value="Genomic_DNA"/>
</dbReference>
<keyword evidence="4 7" id="KW-0378">Hydrolase</keyword>
<evidence type="ECO:0000313" key="7">
    <source>
        <dbReference type="EMBL" id="MPL85304.1"/>
    </source>
</evidence>
<dbReference type="AlphaFoldDB" id="A0A644V256"/>
<keyword evidence="5" id="KW-0460">Magnesium</keyword>
<dbReference type="PANTHER" id="PTHR37311">
    <property type="entry name" value="2-PHOSPHOSULFOLACTATE PHOSPHATASE-RELATED"/>
    <property type="match status" value="1"/>
</dbReference>
<accession>A0A644V256</accession>
<comment type="caution">
    <text evidence="7">The sequence shown here is derived from an EMBL/GenBank/DDBJ whole genome shotgun (WGS) entry which is preliminary data.</text>
</comment>
<sequence>MMKIDVCFTPALYPFYHTADAVVVVVDIFRATTTMCAAFENGVQSMRPVATLGEARAYKWQGWLVGAERNVKRCEFADFGNSPFDYPTDKVLNKKIIFTTTNGTRAITTASEAYRVAVGAFSNLAAVTRYCLHHKHNVIVLCAGYNDRFNIEDSLFGGALVSSLLETGEFETGSDAAVVAYEMWQSQKDDMIGFINRSEHIWRLRANGLEDSVPFCLTLNTTQKVPELVMLGGVLELFPASF</sequence>
<dbReference type="EC" id="3.1.3.71" evidence="3"/>
<evidence type="ECO:0000256" key="1">
    <source>
        <dbReference type="ARBA" id="ARBA00001946"/>
    </source>
</evidence>
<dbReference type="GO" id="GO:0050532">
    <property type="term" value="F:2-phosphosulfolactate phosphatase activity"/>
    <property type="evidence" value="ECO:0007669"/>
    <property type="project" value="UniProtKB-EC"/>
</dbReference>
<proteinExistence type="inferred from homology"/>
<dbReference type="Pfam" id="PF04029">
    <property type="entry name" value="2-ph_phosp"/>
    <property type="match status" value="1"/>
</dbReference>
<name>A0A644V256_9ZZZZ</name>
<evidence type="ECO:0000256" key="5">
    <source>
        <dbReference type="ARBA" id="ARBA00022842"/>
    </source>
</evidence>
<dbReference type="InterPro" id="IPR005238">
    <property type="entry name" value="ComB-like"/>
</dbReference>
<evidence type="ECO:0000256" key="2">
    <source>
        <dbReference type="ARBA" id="ARBA00009997"/>
    </source>
</evidence>
<evidence type="ECO:0000256" key="4">
    <source>
        <dbReference type="ARBA" id="ARBA00022801"/>
    </source>
</evidence>
<comment type="similarity">
    <text evidence="2">Belongs to the ComB family.</text>
</comment>
<comment type="cofactor">
    <cofactor evidence="1">
        <name>Mg(2+)</name>
        <dbReference type="ChEBI" id="CHEBI:18420"/>
    </cofactor>
</comment>
<evidence type="ECO:0000256" key="3">
    <source>
        <dbReference type="ARBA" id="ARBA00012953"/>
    </source>
</evidence>
<gene>
    <name evidence="7" type="primary">comB_5</name>
    <name evidence="7" type="ORF">SDC9_31272</name>
</gene>
<dbReference type="GO" id="GO:0000287">
    <property type="term" value="F:magnesium ion binding"/>
    <property type="evidence" value="ECO:0007669"/>
    <property type="project" value="InterPro"/>
</dbReference>
<evidence type="ECO:0000256" key="6">
    <source>
        <dbReference type="ARBA" id="ARBA00033711"/>
    </source>
</evidence>
<dbReference type="Gene3D" id="3.90.1560.10">
    <property type="entry name" value="ComB-like"/>
    <property type="match status" value="1"/>
</dbReference>
<reference evidence="7" key="1">
    <citation type="submission" date="2019-08" db="EMBL/GenBank/DDBJ databases">
        <authorList>
            <person name="Kucharzyk K."/>
            <person name="Murdoch R.W."/>
            <person name="Higgins S."/>
            <person name="Loffler F."/>
        </authorList>
    </citation>
    <scope>NUCLEOTIDE SEQUENCE</scope>
</reference>